<name>Q383I5_TRYB2</name>
<dbReference type="InParanoid" id="Q383I5"/>
<dbReference type="Proteomes" id="UP000008524">
    <property type="component" value="Chromosome 11"/>
</dbReference>
<dbReference type="GeneID" id="3665662"/>
<evidence type="ECO:0000313" key="1">
    <source>
        <dbReference type="EMBL" id="EAN80046.1"/>
    </source>
</evidence>
<dbReference type="eggNOG" id="ENOG502RZY6">
    <property type="taxonomic scope" value="Eukaryota"/>
</dbReference>
<sequence>MCVYDKQQRNNLHIQVSITKEREGRVNEIGLSRLGKKFKKEVRSRQACNVCVRNRGKSEVKKGAYGGGKKNYIYTYHLETPHIMSTTCTKNEPRGFHHDPYGTPLLDQGSEERKNNAALNFFTAATYADEHQKQEQYSLTNFDTLSSVDQMTSTEGEGGISDNGTVESSGPFVVTPVPQPTSTVALAMASSTVIAAAASVVRYASVDFRFGSAWFVAPFRTSVGEIVVVEYPHNGSLHVGLVSCITTTIPPTFTTLRAAEQAGLMPTEEDLMQYPRLVRHAREFDRHTKLELRTHDLASLRSARELAEEMGAPITFIDAEWLLDLTAVTFLVQVWGNMEQVDRLADELAAREGAEVVFTYPAVRYE</sequence>
<gene>
    <name evidence="1" type="ORF">Tb11.01.2700</name>
</gene>
<accession>Q383I5</accession>
<dbReference type="OrthoDB" id="239450at2759"/>
<evidence type="ECO:0000313" key="2">
    <source>
        <dbReference type="Proteomes" id="UP000008524"/>
    </source>
</evidence>
<dbReference type="EMBL" id="CH464491">
    <property type="protein sequence ID" value="EAN80046.1"/>
    <property type="molecule type" value="Genomic_DNA"/>
</dbReference>
<reference evidence="1 2" key="2">
    <citation type="journal article" date="2005" name="Science">
        <title>The genome of the African trypanosome Trypanosoma brucei.</title>
        <authorList>
            <person name="Berriman M."/>
            <person name="Ghedin E."/>
            <person name="Hertz-Fowler C."/>
            <person name="Blandin G."/>
            <person name="Renauld H."/>
            <person name="Bartholomeu D.C."/>
            <person name="Lennard N.J."/>
            <person name="Caler E."/>
            <person name="Hamlin N.E."/>
            <person name="Haas B."/>
            <person name="Bohme U."/>
            <person name="Hannick L."/>
            <person name="Aslett M.A."/>
            <person name="Shallom J."/>
            <person name="Marcello L."/>
            <person name="Hou L."/>
            <person name="Wickstead B."/>
            <person name="Alsmark U.C."/>
            <person name="Arrowsmith C."/>
            <person name="Atkin R.J."/>
            <person name="Barron A.J."/>
            <person name="Bringaud F."/>
            <person name="Brooks K."/>
            <person name="Carrington M."/>
            <person name="Cherevach I."/>
            <person name="Chillingworth T.J."/>
            <person name="Churcher C."/>
            <person name="Clark L.N."/>
            <person name="Corton C.H."/>
            <person name="Cronin A."/>
            <person name="Davies R.M."/>
            <person name="Doggett J."/>
            <person name="Djikeng A."/>
            <person name="Feldblyum T."/>
            <person name="Field M.C."/>
            <person name="Fraser A."/>
            <person name="Goodhead I."/>
            <person name="Hance Z."/>
            <person name="Harper D."/>
            <person name="Harris B.R."/>
            <person name="Hauser H."/>
            <person name="Hostetler J."/>
            <person name="Ivens A."/>
            <person name="Jagels K."/>
            <person name="Johnson D."/>
            <person name="Johnson J."/>
            <person name="Jones K."/>
            <person name="Kerhornou A.X."/>
            <person name="Koo H."/>
            <person name="Larke N."/>
            <person name="Landfear S."/>
            <person name="Larkin C."/>
            <person name="Leech V."/>
            <person name="Line A."/>
            <person name="Lord A."/>
            <person name="Macleod A."/>
            <person name="Mooney P.J."/>
            <person name="Moule S."/>
            <person name="Martin D.M."/>
            <person name="Morgan G.W."/>
            <person name="Mungall K."/>
            <person name="Norbertczak H."/>
            <person name="Ormond D."/>
            <person name="Pai G."/>
            <person name="Peacock C.S."/>
            <person name="Peterson J."/>
            <person name="Quail M.A."/>
            <person name="Rabbinowitsch E."/>
            <person name="Rajandream M.A."/>
            <person name="Reitter C."/>
            <person name="Salzberg S.L."/>
            <person name="Sanders M."/>
            <person name="Schobel S."/>
            <person name="Sharp S."/>
            <person name="Simmonds M."/>
            <person name="Simpson A.J."/>
            <person name="Tallon L."/>
            <person name="Turner C.M."/>
            <person name="Tait A."/>
            <person name="Tivey A.R."/>
            <person name="Van Aken S."/>
            <person name="Walker D."/>
            <person name="Wanless D."/>
            <person name="Wang S."/>
            <person name="White B."/>
            <person name="White O."/>
            <person name="Whitehead S."/>
            <person name="Woodward J."/>
            <person name="Wortman J."/>
            <person name="Adams M.D."/>
            <person name="Embley T.M."/>
            <person name="Gull K."/>
            <person name="Ullu E."/>
            <person name="Barry J.D."/>
            <person name="Fairlamb A.H."/>
            <person name="Opperdoes F."/>
            <person name="Barrell B.G."/>
            <person name="Donelson J.E."/>
            <person name="Hall N."/>
            <person name="Fraser C.M."/>
            <person name="Melville S.E."/>
            <person name="El-Sayed N.M."/>
        </authorList>
    </citation>
    <scope>NUCLEOTIDE SEQUENCE [LARGE SCALE GENOMIC DNA]</scope>
    <source>
        <strain evidence="1 2">927/4 GUTat10.1</strain>
    </source>
</reference>
<organism evidence="1 2">
    <name type="scientific">Trypanosoma brucei brucei (strain 927/4 GUTat10.1)</name>
    <dbReference type="NCBI Taxonomy" id="185431"/>
    <lineage>
        <taxon>Eukaryota</taxon>
        <taxon>Discoba</taxon>
        <taxon>Euglenozoa</taxon>
        <taxon>Kinetoplastea</taxon>
        <taxon>Metakinetoplastina</taxon>
        <taxon>Trypanosomatida</taxon>
        <taxon>Trypanosomatidae</taxon>
        <taxon>Trypanosoma</taxon>
    </lineage>
</organism>
<keyword evidence="2" id="KW-1185">Reference proteome</keyword>
<dbReference type="KEGG" id="tbr:Tb11.01.2700"/>
<protein>
    <submittedName>
        <fullName evidence="1">Uncharacterized protein</fullName>
    </submittedName>
</protein>
<dbReference type="AlphaFoldDB" id="Q383I5"/>
<dbReference type="GO" id="GO:0005737">
    <property type="term" value="C:cytoplasm"/>
    <property type="evidence" value="ECO:0000314"/>
    <property type="project" value="GeneDB"/>
</dbReference>
<dbReference type="PaxDb" id="5691-EAN80046"/>
<reference evidence="1 2" key="1">
    <citation type="journal article" date="2005" name="Science">
        <title>Comparative genomics of trypanosomatid parasitic protozoa.</title>
        <authorList>
            <person name="El-Sayed N.M."/>
            <person name="Myler P.J."/>
            <person name="Blandin G."/>
            <person name="Berriman M."/>
            <person name="Crabtree J."/>
            <person name="Aggarwal G."/>
            <person name="Caler E."/>
            <person name="Renauld H."/>
            <person name="Worthey E.A."/>
            <person name="Hertz-Fowler C."/>
            <person name="Ghedin E."/>
            <person name="Peacock C."/>
            <person name="Bartholomeu D.C."/>
            <person name="Haas B.J."/>
            <person name="Tran A.N."/>
            <person name="Wortman J.R."/>
            <person name="Alsmark U.C."/>
            <person name="Angiuoli S."/>
            <person name="Anupama A."/>
            <person name="Badger J."/>
            <person name="Bringaud F."/>
            <person name="Cadag E."/>
            <person name="Carlton J.M."/>
            <person name="Cerqueira G.C."/>
            <person name="Creasy T."/>
            <person name="Delcher A.L."/>
            <person name="Djikeng A."/>
            <person name="Embley T.M."/>
            <person name="Hauser C."/>
            <person name="Ivens A.C."/>
            <person name="Kummerfeld S.K."/>
            <person name="Pereira-Leal J.B."/>
            <person name="Nilsson D."/>
            <person name="Peterson J."/>
            <person name="Salzberg S.L."/>
            <person name="Shallom J."/>
            <person name="Silva J.C."/>
            <person name="Sundaram J."/>
            <person name="Westenberger S."/>
            <person name="White O."/>
            <person name="Melville S.E."/>
            <person name="Donelson J.E."/>
            <person name="Andersson B."/>
            <person name="Stuart K.D."/>
            <person name="Hall N."/>
        </authorList>
    </citation>
    <scope>NUCLEOTIDE SEQUENCE [LARGE SCALE GENOMIC DNA]</scope>
    <source>
        <strain evidence="1 2">927/4 GUTat10.1</strain>
    </source>
</reference>
<dbReference type="RefSeq" id="XP_829158.1">
    <property type="nucleotide sequence ID" value="XM_824065.1"/>
</dbReference>
<proteinExistence type="predicted"/>